<comment type="caution">
    <text evidence="3">Lacks conserved residue(s) required for the propagation of feature annotation.</text>
</comment>
<comment type="caution">
    <text evidence="6">The sequence shown here is derived from an EMBL/GenBank/DDBJ whole genome shotgun (WGS) entry which is preliminary data.</text>
</comment>
<evidence type="ECO:0000256" key="1">
    <source>
        <dbReference type="ARBA" id="ARBA00022729"/>
    </source>
</evidence>
<dbReference type="InterPro" id="IPR003582">
    <property type="entry name" value="ShKT_dom"/>
</dbReference>
<feature type="signal peptide" evidence="4">
    <location>
        <begin position="1"/>
        <end position="27"/>
    </location>
</feature>
<dbReference type="Gene3D" id="1.10.10.1940">
    <property type="match status" value="2"/>
</dbReference>
<proteinExistence type="predicted"/>
<evidence type="ECO:0000256" key="2">
    <source>
        <dbReference type="ARBA" id="ARBA00023157"/>
    </source>
</evidence>
<dbReference type="Proteomes" id="UP001331761">
    <property type="component" value="Unassembled WGS sequence"/>
</dbReference>
<dbReference type="SMART" id="SM00254">
    <property type="entry name" value="ShKT"/>
    <property type="match status" value="2"/>
</dbReference>
<name>A0AAN8EX74_TRICO</name>
<keyword evidence="2" id="KW-1015">Disulfide bond</keyword>
<protein>
    <submittedName>
        <fullName evidence="6">ShTK domain protein</fullName>
    </submittedName>
</protein>
<evidence type="ECO:0000313" key="6">
    <source>
        <dbReference type="EMBL" id="KAK5968606.1"/>
    </source>
</evidence>
<gene>
    <name evidence="6" type="ORF">GCK32_007315</name>
</gene>
<organism evidence="6 7">
    <name type="scientific">Trichostrongylus colubriformis</name>
    <name type="common">Black scour worm</name>
    <dbReference type="NCBI Taxonomy" id="6319"/>
    <lineage>
        <taxon>Eukaryota</taxon>
        <taxon>Metazoa</taxon>
        <taxon>Ecdysozoa</taxon>
        <taxon>Nematoda</taxon>
        <taxon>Chromadorea</taxon>
        <taxon>Rhabditida</taxon>
        <taxon>Rhabditina</taxon>
        <taxon>Rhabditomorpha</taxon>
        <taxon>Strongyloidea</taxon>
        <taxon>Trichostrongylidae</taxon>
        <taxon>Trichostrongylus</taxon>
    </lineage>
</organism>
<evidence type="ECO:0000313" key="7">
    <source>
        <dbReference type="Proteomes" id="UP001331761"/>
    </source>
</evidence>
<evidence type="ECO:0000259" key="5">
    <source>
        <dbReference type="PROSITE" id="PS51670"/>
    </source>
</evidence>
<dbReference type="PANTHER" id="PTHR46219:SF9">
    <property type="entry name" value="SHKT DOMAIN-CONTAINING PROTEIN"/>
    <property type="match status" value="1"/>
</dbReference>
<accession>A0AAN8EX74</accession>
<sequence>MLPFLHLVATVLLPISFVIVQVQIVQCLVGRARSCVDKVNAATGVSDCASMDGYCNNAAYYTLMSEQCPRTCGRCTLVSSSSRTTCVDRVNAATGVSDCPSMVGYCRKPAYLTLMRQQCPKTCGYCTSG</sequence>
<reference evidence="6 7" key="1">
    <citation type="submission" date="2019-10" db="EMBL/GenBank/DDBJ databases">
        <title>Assembly and Annotation for the nematode Trichostrongylus colubriformis.</title>
        <authorList>
            <person name="Martin J."/>
        </authorList>
    </citation>
    <scope>NUCLEOTIDE SEQUENCE [LARGE SCALE GENOMIC DNA]</scope>
    <source>
        <strain evidence="6">G859</strain>
        <tissue evidence="6">Whole worm</tissue>
    </source>
</reference>
<dbReference type="EMBL" id="WIXE01021194">
    <property type="protein sequence ID" value="KAK5968606.1"/>
    <property type="molecule type" value="Genomic_DNA"/>
</dbReference>
<dbReference type="Pfam" id="PF01549">
    <property type="entry name" value="ShK"/>
    <property type="match status" value="2"/>
</dbReference>
<feature type="domain" description="ShKT" evidence="5">
    <location>
        <begin position="86"/>
        <end position="126"/>
    </location>
</feature>
<dbReference type="AlphaFoldDB" id="A0AAN8EX74"/>
<dbReference type="FunFam" id="1.10.10.1940:FF:000002">
    <property type="entry name" value="PHAryngeal gland Toxin-related"/>
    <property type="match status" value="2"/>
</dbReference>
<feature type="chain" id="PRO_5042935631" evidence="4">
    <location>
        <begin position="28"/>
        <end position="129"/>
    </location>
</feature>
<evidence type="ECO:0000256" key="3">
    <source>
        <dbReference type="PROSITE-ProRule" id="PRU01005"/>
    </source>
</evidence>
<keyword evidence="7" id="KW-1185">Reference proteome</keyword>
<dbReference type="PANTHER" id="PTHR46219">
    <property type="entry name" value="PROTEIN CBG11138"/>
    <property type="match status" value="1"/>
</dbReference>
<dbReference type="PROSITE" id="PS51670">
    <property type="entry name" value="SHKT"/>
    <property type="match status" value="1"/>
</dbReference>
<evidence type="ECO:0000256" key="4">
    <source>
        <dbReference type="SAM" id="SignalP"/>
    </source>
</evidence>
<keyword evidence="1 4" id="KW-0732">Signal</keyword>